<keyword evidence="3 6" id="KW-0032">Aminotransferase</keyword>
<dbReference type="InterPro" id="IPR015424">
    <property type="entry name" value="PyrdxlP-dep_Trfase"/>
</dbReference>
<comment type="similarity">
    <text evidence="2 6">Belongs to the class-I pyridoxal-phosphate-dependent aminotransferase family.</text>
</comment>
<dbReference type="Proteomes" id="UP000265970">
    <property type="component" value="Unassembled WGS sequence"/>
</dbReference>
<evidence type="ECO:0000256" key="1">
    <source>
        <dbReference type="ARBA" id="ARBA00001933"/>
    </source>
</evidence>
<organism evidence="8 9">
    <name type="scientific">Bifidobacterium pseudolongum</name>
    <dbReference type="NCBI Taxonomy" id="1694"/>
    <lineage>
        <taxon>Bacteria</taxon>
        <taxon>Bacillati</taxon>
        <taxon>Actinomycetota</taxon>
        <taxon>Actinomycetes</taxon>
        <taxon>Bifidobacteriales</taxon>
        <taxon>Bifidobacteriaceae</taxon>
        <taxon>Bifidobacterium</taxon>
    </lineage>
</organism>
<sequence length="387" mass="42830">MKSINRTIEHLKPSGIRKYFDLANAMEGVISLGVGEPDFDTPWHISAKAVESFEDGHTHYTANRGLIALRRQIANYYRNRYGIGYDPDSEILVTVGGSEAVDLCCRTLINPGDEVIVLDPNYVAYEPAILMAGGVPVRIPLTQEHDFKLLPEDLERAITEKTKAIIVNFPSNPTGGVMTREDYARLVPILKESGIYIISDEIYSELVFAGEFCSPASFDEIRDQVLVINGFSKAFAMTGWRLGYLLSNPELSEQLTKVHQFVIMSAPTAAQYAAIEALEHGMPDIAGMCKEYEARRNLICARLNRMGLTTNVPNGTFYVFANITSSGLSSDEFCVRLLEEQKVAIVPGTAFGESGEGFVRISYATSMEDIKEACARIDAFLETLHND</sequence>
<evidence type="ECO:0000313" key="8">
    <source>
        <dbReference type="EMBL" id="RGW10022.1"/>
    </source>
</evidence>
<dbReference type="GO" id="GO:0006520">
    <property type="term" value="P:amino acid metabolic process"/>
    <property type="evidence" value="ECO:0007669"/>
    <property type="project" value="InterPro"/>
</dbReference>
<dbReference type="RefSeq" id="WP_118239199.1">
    <property type="nucleotide sequence ID" value="NZ_JBCLST010000001.1"/>
</dbReference>
<dbReference type="InterPro" id="IPR015422">
    <property type="entry name" value="PyrdxlP-dep_Trfase_small"/>
</dbReference>
<name>A0A395XEH8_9BIFI</name>
<keyword evidence="4 6" id="KW-0808">Transferase</keyword>
<dbReference type="InterPro" id="IPR004839">
    <property type="entry name" value="Aminotransferase_I/II_large"/>
</dbReference>
<keyword evidence="5" id="KW-0663">Pyridoxal phosphate</keyword>
<proteinExistence type="inferred from homology"/>
<dbReference type="EMBL" id="QRZV01000002">
    <property type="protein sequence ID" value="RGW10022.1"/>
    <property type="molecule type" value="Genomic_DNA"/>
</dbReference>
<feature type="domain" description="Aminotransferase class I/classII large" evidence="7">
    <location>
        <begin position="28"/>
        <end position="377"/>
    </location>
</feature>
<dbReference type="InterPro" id="IPR015421">
    <property type="entry name" value="PyrdxlP-dep_Trfase_major"/>
</dbReference>
<dbReference type="AlphaFoldDB" id="A0A395XEH8"/>
<evidence type="ECO:0000259" key="7">
    <source>
        <dbReference type="Pfam" id="PF00155"/>
    </source>
</evidence>
<evidence type="ECO:0000313" key="9">
    <source>
        <dbReference type="Proteomes" id="UP000265970"/>
    </source>
</evidence>
<dbReference type="GO" id="GO:0008483">
    <property type="term" value="F:transaminase activity"/>
    <property type="evidence" value="ECO:0007669"/>
    <property type="project" value="UniProtKB-KW"/>
</dbReference>
<dbReference type="PANTHER" id="PTHR46383">
    <property type="entry name" value="ASPARTATE AMINOTRANSFERASE"/>
    <property type="match status" value="1"/>
</dbReference>
<dbReference type="PROSITE" id="PS00105">
    <property type="entry name" value="AA_TRANSFER_CLASS_1"/>
    <property type="match status" value="1"/>
</dbReference>
<protein>
    <recommendedName>
        <fullName evidence="6">Aminotransferase</fullName>
        <ecNumber evidence="6">2.6.1.-</ecNumber>
    </recommendedName>
</protein>
<dbReference type="EC" id="2.6.1.-" evidence="6"/>
<dbReference type="CDD" id="cd00609">
    <property type="entry name" value="AAT_like"/>
    <property type="match status" value="1"/>
</dbReference>
<dbReference type="Pfam" id="PF00155">
    <property type="entry name" value="Aminotran_1_2"/>
    <property type="match status" value="1"/>
</dbReference>
<reference evidence="8 9" key="1">
    <citation type="submission" date="2018-08" db="EMBL/GenBank/DDBJ databases">
        <title>A genome reference for cultivated species of the human gut microbiota.</title>
        <authorList>
            <person name="Zou Y."/>
            <person name="Xue W."/>
            <person name="Luo G."/>
        </authorList>
    </citation>
    <scope>NUCLEOTIDE SEQUENCE [LARGE SCALE GENOMIC DNA]</scope>
    <source>
        <strain evidence="8 9">AF13-3LB</strain>
    </source>
</reference>
<evidence type="ECO:0000256" key="4">
    <source>
        <dbReference type="ARBA" id="ARBA00022679"/>
    </source>
</evidence>
<dbReference type="GO" id="GO:0030170">
    <property type="term" value="F:pyridoxal phosphate binding"/>
    <property type="evidence" value="ECO:0007669"/>
    <property type="project" value="InterPro"/>
</dbReference>
<dbReference type="Gene3D" id="3.40.640.10">
    <property type="entry name" value="Type I PLP-dependent aspartate aminotransferase-like (Major domain)"/>
    <property type="match status" value="1"/>
</dbReference>
<evidence type="ECO:0000256" key="3">
    <source>
        <dbReference type="ARBA" id="ARBA00022576"/>
    </source>
</evidence>
<comment type="caution">
    <text evidence="8">The sequence shown here is derived from an EMBL/GenBank/DDBJ whole genome shotgun (WGS) entry which is preliminary data.</text>
</comment>
<dbReference type="PANTHER" id="PTHR46383:SF3">
    <property type="entry name" value="ASPARTATE AMINOTRANSFERASE-RELATED"/>
    <property type="match status" value="1"/>
</dbReference>
<dbReference type="Gene3D" id="3.90.1150.10">
    <property type="entry name" value="Aspartate Aminotransferase, domain 1"/>
    <property type="match status" value="1"/>
</dbReference>
<gene>
    <name evidence="8" type="ORF">DWV92_05385</name>
</gene>
<evidence type="ECO:0000256" key="2">
    <source>
        <dbReference type="ARBA" id="ARBA00007441"/>
    </source>
</evidence>
<dbReference type="InterPro" id="IPR050596">
    <property type="entry name" value="AspAT/PAT-like"/>
</dbReference>
<accession>A0A395XEH8</accession>
<dbReference type="SUPFAM" id="SSF53383">
    <property type="entry name" value="PLP-dependent transferases"/>
    <property type="match status" value="1"/>
</dbReference>
<evidence type="ECO:0000256" key="6">
    <source>
        <dbReference type="RuleBase" id="RU000481"/>
    </source>
</evidence>
<evidence type="ECO:0000256" key="5">
    <source>
        <dbReference type="ARBA" id="ARBA00022898"/>
    </source>
</evidence>
<dbReference type="FunFam" id="3.40.640.10:FF:000033">
    <property type="entry name" value="Aspartate aminotransferase"/>
    <property type="match status" value="1"/>
</dbReference>
<comment type="cofactor">
    <cofactor evidence="1 6">
        <name>pyridoxal 5'-phosphate</name>
        <dbReference type="ChEBI" id="CHEBI:597326"/>
    </cofactor>
</comment>
<dbReference type="InterPro" id="IPR004838">
    <property type="entry name" value="NHTrfase_class1_PyrdxlP-BS"/>
</dbReference>